<dbReference type="InterPro" id="IPR050646">
    <property type="entry name" value="Cas1"/>
</dbReference>
<dbReference type="PANTHER" id="PTHR34353">
    <property type="entry name" value="CRISPR-ASSOCIATED ENDONUCLEASE CAS1 1"/>
    <property type="match status" value="1"/>
</dbReference>
<comment type="caution">
    <text evidence="10">The sequence shown here is derived from an EMBL/GenBank/DDBJ whole genome shotgun (WGS) entry which is preliminary data.</text>
</comment>
<evidence type="ECO:0000256" key="8">
    <source>
        <dbReference type="ARBA" id="ARBA00023211"/>
    </source>
</evidence>
<keyword evidence="3 10" id="KW-0255">Endonuclease</keyword>
<dbReference type="GO" id="GO:0051607">
    <property type="term" value="P:defense response to virus"/>
    <property type="evidence" value="ECO:0007669"/>
    <property type="project" value="UniProtKB-KW"/>
</dbReference>
<dbReference type="GO" id="GO:0004520">
    <property type="term" value="F:DNA endonuclease activity"/>
    <property type="evidence" value="ECO:0007669"/>
    <property type="project" value="InterPro"/>
</dbReference>
<name>A0A4T9T8A1_9ACTN</name>
<dbReference type="EMBL" id="SSTM01000003">
    <property type="protein sequence ID" value="TJW10796.1"/>
    <property type="molecule type" value="Genomic_DNA"/>
</dbReference>
<dbReference type="OrthoDB" id="1550386at2"/>
<dbReference type="AlphaFoldDB" id="A0A4T9T8A1"/>
<evidence type="ECO:0000256" key="3">
    <source>
        <dbReference type="ARBA" id="ARBA00022759"/>
    </source>
</evidence>
<evidence type="ECO:0000256" key="1">
    <source>
        <dbReference type="ARBA" id="ARBA00022722"/>
    </source>
</evidence>
<reference evidence="10 11" key="1">
    <citation type="submission" date="2019-04" db="EMBL/GenBank/DDBJ databases">
        <title>Microbes associate with the intestines of laboratory mice.</title>
        <authorList>
            <person name="Navarre W."/>
            <person name="Wong E."/>
            <person name="Huang K.C."/>
            <person name="Tropini C."/>
            <person name="Ng K."/>
            <person name="Yu B."/>
        </authorList>
    </citation>
    <scope>NUCLEOTIDE SEQUENCE [LARGE SCALE GENOMIC DNA]</scope>
    <source>
        <strain evidence="10 11">NM48_B13</strain>
    </source>
</reference>
<keyword evidence="8" id="KW-0464">Manganese</keyword>
<dbReference type="InterPro" id="IPR042206">
    <property type="entry name" value="CRISPR-assoc_Cas1_C"/>
</dbReference>
<evidence type="ECO:0000256" key="4">
    <source>
        <dbReference type="ARBA" id="ARBA00022801"/>
    </source>
</evidence>
<sequence>MWTTVPKRTVCLQSAAKLKYKDNHLVIDGKEATARIPLEDIWVLILESHEVVISTALLAALGSEGIGVIVCGRNHMPIALQLPLGAHSRHAAIVEDQLLISKPLSKRLWQLIIKRKIENQALCLSMLGLDGVDSLLTLAKEVRSGDTTGRESVAASSYFRSYLSEGTRREGPYAPLLDYGYAILRAGIARCAVSGGWLVSRGLHHCSDLNAFNLVDDLIEPFRPVVDLLAKECEVPEGLSAGNKMILTRLFECTVEIDGEKYSVQSAIEEELDSLKRAVRSNDASCLRLPRLCAVQFADMERR</sequence>
<dbReference type="GO" id="GO:0046872">
    <property type="term" value="F:metal ion binding"/>
    <property type="evidence" value="ECO:0007669"/>
    <property type="project" value="UniProtKB-KW"/>
</dbReference>
<evidence type="ECO:0000256" key="5">
    <source>
        <dbReference type="ARBA" id="ARBA00022842"/>
    </source>
</evidence>
<evidence type="ECO:0000313" key="11">
    <source>
        <dbReference type="Proteomes" id="UP000309454"/>
    </source>
</evidence>
<comment type="subunit">
    <text evidence="9">Homodimer, forms a heterotetramer with a Cas2 homodimer.</text>
</comment>
<dbReference type="InterPro" id="IPR019855">
    <property type="entry name" value="CRISPR-assoc_Cas1_NMENI"/>
</dbReference>
<proteinExistence type="predicted"/>
<keyword evidence="6" id="KW-0051">Antiviral defense</keyword>
<keyword evidence="5" id="KW-0460">Magnesium</keyword>
<dbReference type="Gene3D" id="3.100.10.20">
    <property type="entry name" value="CRISPR-associated endonuclease Cas1, N-terminal domain"/>
    <property type="match status" value="1"/>
</dbReference>
<dbReference type="GO" id="GO:0043571">
    <property type="term" value="P:maintenance of CRISPR repeat elements"/>
    <property type="evidence" value="ECO:0007669"/>
    <property type="project" value="InterPro"/>
</dbReference>
<keyword evidence="11" id="KW-1185">Reference proteome</keyword>
<gene>
    <name evidence="10" type="primary">cas1</name>
    <name evidence="10" type="ORF">E5982_05865</name>
</gene>
<dbReference type="InterPro" id="IPR002729">
    <property type="entry name" value="CRISPR-assoc_Cas1"/>
</dbReference>
<dbReference type="NCBIfam" id="TIGR03639">
    <property type="entry name" value="cas1_NMENI"/>
    <property type="match status" value="1"/>
</dbReference>
<evidence type="ECO:0000256" key="2">
    <source>
        <dbReference type="ARBA" id="ARBA00022723"/>
    </source>
</evidence>
<dbReference type="RefSeq" id="WP_136845775.1">
    <property type="nucleotide sequence ID" value="NZ_CAOKAH010000004.1"/>
</dbReference>
<evidence type="ECO:0000256" key="7">
    <source>
        <dbReference type="ARBA" id="ARBA00023125"/>
    </source>
</evidence>
<evidence type="ECO:0000256" key="6">
    <source>
        <dbReference type="ARBA" id="ARBA00023118"/>
    </source>
</evidence>
<organism evidence="10 11">
    <name type="scientific">Parvibacter caecicola</name>
    <dbReference type="NCBI Taxonomy" id="747645"/>
    <lineage>
        <taxon>Bacteria</taxon>
        <taxon>Bacillati</taxon>
        <taxon>Actinomycetota</taxon>
        <taxon>Coriobacteriia</taxon>
        <taxon>Coriobacteriales</taxon>
        <taxon>Coriobacteriaceae</taxon>
        <taxon>Parvibacter</taxon>
    </lineage>
</organism>
<dbReference type="GO" id="GO:0003677">
    <property type="term" value="F:DNA binding"/>
    <property type="evidence" value="ECO:0007669"/>
    <property type="project" value="UniProtKB-KW"/>
</dbReference>
<dbReference type="Pfam" id="PF01867">
    <property type="entry name" value="Cas_Cas1"/>
    <property type="match status" value="1"/>
</dbReference>
<dbReference type="InterPro" id="IPR042211">
    <property type="entry name" value="CRISPR-assoc_Cas1_N"/>
</dbReference>
<dbReference type="Proteomes" id="UP000309454">
    <property type="component" value="Unassembled WGS sequence"/>
</dbReference>
<evidence type="ECO:0000256" key="9">
    <source>
        <dbReference type="ARBA" id="ARBA00038592"/>
    </source>
</evidence>
<keyword evidence="4" id="KW-0378">Hydrolase</keyword>
<accession>A0A4T9T8A1</accession>
<keyword evidence="2" id="KW-0479">Metal-binding</keyword>
<dbReference type="PANTHER" id="PTHR34353:SF2">
    <property type="entry name" value="CRISPR-ASSOCIATED ENDONUCLEASE CAS1 1"/>
    <property type="match status" value="1"/>
</dbReference>
<keyword evidence="7" id="KW-0238">DNA-binding</keyword>
<dbReference type="GO" id="GO:0016787">
    <property type="term" value="F:hydrolase activity"/>
    <property type="evidence" value="ECO:0007669"/>
    <property type="project" value="UniProtKB-KW"/>
</dbReference>
<protein>
    <submittedName>
        <fullName evidence="10">Type II CRISPR-associated endonuclease Cas1</fullName>
    </submittedName>
</protein>
<keyword evidence="1" id="KW-0540">Nuclease</keyword>
<evidence type="ECO:0000313" key="10">
    <source>
        <dbReference type="EMBL" id="TJW10796.1"/>
    </source>
</evidence>
<dbReference type="Gene3D" id="1.20.120.920">
    <property type="entry name" value="CRISPR-associated endonuclease Cas1, C-terminal domain"/>
    <property type="match status" value="1"/>
</dbReference>